<proteinExistence type="predicted"/>
<keyword evidence="3" id="KW-1185">Reference proteome</keyword>
<name>A0AAV2ZVF8_PYXAD</name>
<accession>A0AAV2ZVF8</accession>
<evidence type="ECO:0000313" key="2">
    <source>
        <dbReference type="EMBL" id="DBA18208.1"/>
    </source>
</evidence>
<keyword evidence="1" id="KW-1133">Transmembrane helix</keyword>
<keyword evidence="1" id="KW-0812">Transmembrane</keyword>
<protein>
    <submittedName>
        <fullName evidence="2">Uncharacterized protein</fullName>
    </submittedName>
</protein>
<feature type="transmembrane region" description="Helical" evidence="1">
    <location>
        <begin position="20"/>
        <end position="41"/>
    </location>
</feature>
<gene>
    <name evidence="2" type="ORF">GDO54_016483</name>
</gene>
<dbReference type="Proteomes" id="UP001181693">
    <property type="component" value="Unassembled WGS sequence"/>
</dbReference>
<evidence type="ECO:0000256" key="1">
    <source>
        <dbReference type="SAM" id="Phobius"/>
    </source>
</evidence>
<sequence>MHVEMLWTCKMPLSNRLWATQQTLLLVLNVVFFSLRVRLVIGKYSNRQLNGAKYIVASLKPGIIYL</sequence>
<dbReference type="AlphaFoldDB" id="A0AAV2ZVF8"/>
<comment type="caution">
    <text evidence="2">The sequence shown here is derived from an EMBL/GenBank/DDBJ whole genome shotgun (WGS) entry which is preliminary data.</text>
</comment>
<keyword evidence="1" id="KW-0472">Membrane</keyword>
<organism evidence="2 3">
    <name type="scientific">Pyxicephalus adspersus</name>
    <name type="common">African bullfrog</name>
    <dbReference type="NCBI Taxonomy" id="30357"/>
    <lineage>
        <taxon>Eukaryota</taxon>
        <taxon>Metazoa</taxon>
        <taxon>Chordata</taxon>
        <taxon>Craniata</taxon>
        <taxon>Vertebrata</taxon>
        <taxon>Euteleostomi</taxon>
        <taxon>Amphibia</taxon>
        <taxon>Batrachia</taxon>
        <taxon>Anura</taxon>
        <taxon>Neobatrachia</taxon>
        <taxon>Ranoidea</taxon>
        <taxon>Pyxicephalidae</taxon>
        <taxon>Pyxicephalinae</taxon>
        <taxon>Pyxicephalus</taxon>
    </lineage>
</organism>
<reference evidence="2" key="1">
    <citation type="thesis" date="2020" institute="ProQuest LLC" country="789 East Eisenhower Parkway, Ann Arbor, MI, USA">
        <title>Comparative Genomics and Chromosome Evolution.</title>
        <authorList>
            <person name="Mudd A.B."/>
        </authorList>
    </citation>
    <scope>NUCLEOTIDE SEQUENCE</scope>
    <source>
        <strain evidence="2">1538</strain>
        <tissue evidence="2">Blood</tissue>
    </source>
</reference>
<evidence type="ECO:0000313" key="3">
    <source>
        <dbReference type="Proteomes" id="UP001181693"/>
    </source>
</evidence>
<dbReference type="EMBL" id="DYDO01000009">
    <property type="protein sequence ID" value="DBA18208.1"/>
    <property type="molecule type" value="Genomic_DNA"/>
</dbReference>